<feature type="region of interest" description="Disordered" evidence="1">
    <location>
        <begin position="258"/>
        <end position="316"/>
    </location>
</feature>
<name>M2PK72_CERS8</name>
<feature type="region of interest" description="Disordered" evidence="1">
    <location>
        <begin position="738"/>
        <end position="765"/>
    </location>
</feature>
<feature type="region of interest" description="Disordered" evidence="1">
    <location>
        <begin position="446"/>
        <end position="487"/>
    </location>
</feature>
<feature type="compositionally biased region" description="Basic and acidic residues" evidence="1">
    <location>
        <begin position="947"/>
        <end position="958"/>
    </location>
</feature>
<feature type="region of interest" description="Disordered" evidence="1">
    <location>
        <begin position="1299"/>
        <end position="1327"/>
    </location>
</feature>
<dbReference type="OrthoDB" id="2670943at2759"/>
<feature type="region of interest" description="Disordered" evidence="1">
    <location>
        <begin position="89"/>
        <end position="122"/>
    </location>
</feature>
<proteinExistence type="predicted"/>
<feature type="compositionally biased region" description="Basic and acidic residues" evidence="1">
    <location>
        <begin position="889"/>
        <end position="904"/>
    </location>
</feature>
<sequence length="1452" mass="155972">MAWDVSGNYVVTGPSDICSLIGIQIWPGHLILMSSASKMHVLLNAKMLGLQCRLVFLGPILHPTHHPIHQSLNTYDRLKRDSDTLLSYRMGRGNSSSRRGTGLATRCSSRTRSARTAASDTVAHENDTLDIPFEASYTMVPHPIQPSIVPPTQPHVPALPPVEYPTRHYPLVMNPPPPSVEPFIEHPPITTLSQQSLASEADEFNEYMPTTSDLEHFDGLDSQLQHYSHSVHDDDLQSPSPTSAMATRYSQAGYIADLSTNGHASPDGHTNKPLQIPLPAPLTSANTYSKSSRIDSSPMRGISAPPDNGDVFMSHHHTGARLPPLLSHHMNPVLAVAPAPPESLSANPEPPERAGGRGGSAPPTPQSQRRAAPLSVSRPPHPVGLGIPSLLASLVFSTPIPGPAASAASLPATVTAPETLHIQIEPPSSGNHLGAIAVDSLIFPDLLGDGQHPPSTPPPRARPLQPYSPLPPSSLLPPSPGSDVASNLPDATLAIPVANHAQEPIVNDAAATVAEHEAFPAAEHDEHGGTNLDDIKDDEPDYTIDAKQLQDQLCDAQVEERRVAGELLQRLTQKCWTIDIMFHDIAASKPGVTSEQVQRLWTSLHTDARQHVNIWGLYQMLHSDRTAAECARLGPNDDDSATVASRKRMFHKFTGKLVQSLDTAHVRWGFESILLTSGNNPPQDDNVRFMYETEGAAGFVEWVTKMDPDTIIGLLRSHASHLSANLIIERTHKAANLAAGTSSKAPADVAKRTSEPSGGSQDVSQAIPNADALTTYLVLLNYPEDVPYPGHPNMDRSKGIAALHGPERERLARALEHPTYPLKFVADYEEDRNRHGDYIVIVGVPPAASSKHSHGLRVFWSSSLEAPWTDYKGPPRRVDDDISPANSPKAKDETGNIAEDDAHPKAPSPPVAKRTRTGGVAKMRVVEVQSQSDDQPRLPSEDDNDDDSYHDSEEEMRGSKRVKFMENSPSPFPAPSPAPSLAPSPAPSLAPSPAPSGTPVPETLPAMDIQDTAPSLELGDTLQLPSQKPFPRCRPPGAPKPITSKSKSPIPSGSCAPLPASLHVAPPKTSRVPPPSTLRAPPLTGPRAPPPIFGPGQMYVTTSEEDYVEFVGMRKLPGAPPQWSPDFEVVDDLSVPVKTAKRAAAKKGKGTKRGPDIEPVNNAPSRAKGEKPSAPKKSRLMLQDSDVELVDAPPMPPRGPGLPRVVITKRPKMTQEQQTRMKQHVKERLSRYSRDDAKGPAESTGVAAGPSSKHQPGVVLRGMPEPMTSAAPVAGPNRSRPTPHHNEGVHKLEQTEKHVTLSTQSQGDHTMASFGEPPSYPSANQEIPDSRRDYLELQAQIRKTHKPAARVIRSHITGKVIPAVSSSTARTISPAPGPSNSNPPAPAPPGPTMPAPAPLIPPDPAALQMAAMPQLNLGQIGSVQISAEVIALALALQRQLQEQQQQNNATQR</sequence>
<feature type="region of interest" description="Disordered" evidence="1">
    <location>
        <begin position="338"/>
        <end position="380"/>
    </location>
</feature>
<feature type="compositionally biased region" description="Polar residues" evidence="1">
    <location>
        <begin position="283"/>
        <end position="295"/>
    </location>
</feature>
<dbReference type="EMBL" id="KB445797">
    <property type="protein sequence ID" value="EMD36684.1"/>
    <property type="molecule type" value="Genomic_DNA"/>
</dbReference>
<feature type="compositionally biased region" description="Polar residues" evidence="1">
    <location>
        <begin position="755"/>
        <end position="765"/>
    </location>
</feature>
<feature type="region of interest" description="Disordered" evidence="1">
    <location>
        <begin position="520"/>
        <end position="539"/>
    </location>
</feature>
<feature type="compositionally biased region" description="Pro residues" evidence="1">
    <location>
        <begin position="1375"/>
        <end position="1401"/>
    </location>
</feature>
<feature type="compositionally biased region" description="Basic residues" evidence="1">
    <location>
        <begin position="1141"/>
        <end position="1152"/>
    </location>
</feature>
<accession>M2PK72</accession>
<keyword evidence="3" id="KW-1185">Reference proteome</keyword>
<dbReference type="HOGENOM" id="CLU_002986_0_0_1"/>
<gene>
    <name evidence="2" type="ORF">CERSUDRAFT_73744</name>
</gene>
<feature type="compositionally biased region" description="Pro residues" evidence="1">
    <location>
        <begin position="1083"/>
        <end position="1093"/>
    </location>
</feature>
<evidence type="ECO:0000256" key="1">
    <source>
        <dbReference type="SAM" id="MobiDB-lite"/>
    </source>
</evidence>
<feature type="region of interest" description="Disordered" evidence="1">
    <location>
        <begin position="1141"/>
        <end position="1287"/>
    </location>
</feature>
<reference evidence="2 3" key="1">
    <citation type="journal article" date="2012" name="Proc. Natl. Acad. Sci. U.S.A.">
        <title>Comparative genomics of Ceriporiopsis subvermispora and Phanerochaete chrysosporium provide insight into selective ligninolysis.</title>
        <authorList>
            <person name="Fernandez-Fueyo E."/>
            <person name="Ruiz-Duenas F.J."/>
            <person name="Ferreira P."/>
            <person name="Floudas D."/>
            <person name="Hibbett D.S."/>
            <person name="Canessa P."/>
            <person name="Larrondo L.F."/>
            <person name="James T.Y."/>
            <person name="Seelenfreund D."/>
            <person name="Lobos S."/>
            <person name="Polanco R."/>
            <person name="Tello M."/>
            <person name="Honda Y."/>
            <person name="Watanabe T."/>
            <person name="Watanabe T."/>
            <person name="Ryu J.S."/>
            <person name="Kubicek C.P."/>
            <person name="Schmoll M."/>
            <person name="Gaskell J."/>
            <person name="Hammel K.E."/>
            <person name="St John F.J."/>
            <person name="Vanden Wymelenberg A."/>
            <person name="Sabat G."/>
            <person name="Splinter BonDurant S."/>
            <person name="Syed K."/>
            <person name="Yadav J.S."/>
            <person name="Doddapaneni H."/>
            <person name="Subramanian V."/>
            <person name="Lavin J.L."/>
            <person name="Oguiza J.A."/>
            <person name="Perez G."/>
            <person name="Pisabarro A.G."/>
            <person name="Ramirez L."/>
            <person name="Santoyo F."/>
            <person name="Master E."/>
            <person name="Coutinho P.M."/>
            <person name="Henrissat B."/>
            <person name="Lombard V."/>
            <person name="Magnuson J.K."/>
            <person name="Kuees U."/>
            <person name="Hori C."/>
            <person name="Igarashi K."/>
            <person name="Samejima M."/>
            <person name="Held B.W."/>
            <person name="Barry K.W."/>
            <person name="LaButti K.M."/>
            <person name="Lapidus A."/>
            <person name="Lindquist E.A."/>
            <person name="Lucas S.M."/>
            <person name="Riley R."/>
            <person name="Salamov A.A."/>
            <person name="Hoffmeister D."/>
            <person name="Schwenk D."/>
            <person name="Hadar Y."/>
            <person name="Yarden O."/>
            <person name="de Vries R.P."/>
            <person name="Wiebenga A."/>
            <person name="Stenlid J."/>
            <person name="Eastwood D."/>
            <person name="Grigoriev I.V."/>
            <person name="Berka R.M."/>
            <person name="Blanchette R.A."/>
            <person name="Kersten P."/>
            <person name="Martinez A.T."/>
            <person name="Vicuna R."/>
            <person name="Cullen D."/>
        </authorList>
    </citation>
    <scope>NUCLEOTIDE SEQUENCE [LARGE SCALE GENOMIC DNA]</scope>
    <source>
        <strain evidence="2 3">B</strain>
    </source>
</reference>
<feature type="region of interest" description="Disordered" evidence="1">
    <location>
        <begin position="870"/>
        <end position="1098"/>
    </location>
</feature>
<feature type="compositionally biased region" description="Pro residues" evidence="1">
    <location>
        <begin position="970"/>
        <end position="998"/>
    </location>
</feature>
<dbReference type="STRING" id="914234.M2PK72"/>
<organism evidence="2 3">
    <name type="scientific">Ceriporiopsis subvermispora (strain B)</name>
    <name type="common">White-rot fungus</name>
    <name type="synonym">Gelatoporia subvermispora</name>
    <dbReference type="NCBI Taxonomy" id="914234"/>
    <lineage>
        <taxon>Eukaryota</taxon>
        <taxon>Fungi</taxon>
        <taxon>Dikarya</taxon>
        <taxon>Basidiomycota</taxon>
        <taxon>Agaricomycotina</taxon>
        <taxon>Agaricomycetes</taxon>
        <taxon>Polyporales</taxon>
        <taxon>Gelatoporiaceae</taxon>
        <taxon>Gelatoporia</taxon>
    </lineage>
</organism>
<evidence type="ECO:0000313" key="3">
    <source>
        <dbReference type="Proteomes" id="UP000016930"/>
    </source>
</evidence>
<feature type="compositionally biased region" description="Low complexity" evidence="1">
    <location>
        <begin position="89"/>
        <end position="121"/>
    </location>
</feature>
<feature type="region of interest" description="Disordered" evidence="1">
    <location>
        <begin position="1362"/>
        <end position="1401"/>
    </location>
</feature>
<feature type="compositionally biased region" description="Basic and acidic residues" evidence="1">
    <location>
        <begin position="1224"/>
        <end position="1239"/>
    </location>
</feature>
<feature type="compositionally biased region" description="Pro residues" evidence="1">
    <location>
        <begin position="454"/>
        <end position="480"/>
    </location>
</feature>
<dbReference type="Proteomes" id="UP000016930">
    <property type="component" value="Unassembled WGS sequence"/>
</dbReference>
<evidence type="ECO:0000313" key="2">
    <source>
        <dbReference type="EMBL" id="EMD36684.1"/>
    </source>
</evidence>
<feature type="compositionally biased region" description="Low complexity" evidence="1">
    <location>
        <begin position="1040"/>
        <end position="1052"/>
    </location>
</feature>
<protein>
    <submittedName>
        <fullName evidence="2">Uncharacterized protein</fullName>
    </submittedName>
</protein>